<proteinExistence type="predicted"/>
<reference evidence="2" key="1">
    <citation type="submission" date="2022-06" db="EMBL/GenBank/DDBJ databases">
        <title>Isolation of gut microbiota from human fecal samples.</title>
        <authorList>
            <person name="Pamer E.G."/>
            <person name="Barat B."/>
            <person name="Waligurski E."/>
            <person name="Medina S."/>
            <person name="Paddock L."/>
            <person name="Mostad J."/>
        </authorList>
    </citation>
    <scope>NUCLEOTIDE SEQUENCE</scope>
    <source>
        <strain evidence="2">DFI.7.96</strain>
    </source>
</reference>
<dbReference type="AlphaFoldDB" id="A0AAW5KB13"/>
<comment type="caution">
    <text evidence="2">The sequence shown here is derived from an EMBL/GenBank/DDBJ whole genome shotgun (WGS) entry which is preliminary data.</text>
</comment>
<evidence type="ECO:0000313" key="3">
    <source>
        <dbReference type="Proteomes" id="UP001205063"/>
    </source>
</evidence>
<evidence type="ECO:0000256" key="1">
    <source>
        <dbReference type="SAM" id="MobiDB-lite"/>
    </source>
</evidence>
<gene>
    <name evidence="2" type="ORF">NE646_05485</name>
</gene>
<organism evidence="2 3">
    <name type="scientific">Bittarella massiliensis</name>
    <name type="common">ex Durand et al. 2017</name>
    <dbReference type="NCBI Taxonomy" id="1720313"/>
    <lineage>
        <taxon>Bacteria</taxon>
        <taxon>Bacillati</taxon>
        <taxon>Bacillota</taxon>
        <taxon>Clostridia</taxon>
        <taxon>Eubacteriales</taxon>
        <taxon>Oscillospiraceae</taxon>
        <taxon>Bittarella (ex Durand et al. 2017)</taxon>
    </lineage>
</organism>
<protein>
    <submittedName>
        <fullName evidence="2">Uncharacterized protein</fullName>
    </submittedName>
</protein>
<dbReference type="RefSeq" id="WP_256135811.1">
    <property type="nucleotide sequence ID" value="NZ_JANGAB010000002.1"/>
</dbReference>
<dbReference type="EMBL" id="JANGAB010000002">
    <property type="protein sequence ID" value="MCQ4949117.1"/>
    <property type="molecule type" value="Genomic_DNA"/>
</dbReference>
<name>A0AAW5KB13_9FIRM</name>
<feature type="compositionally biased region" description="Basic and acidic residues" evidence="1">
    <location>
        <begin position="1"/>
        <end position="46"/>
    </location>
</feature>
<feature type="region of interest" description="Disordered" evidence="1">
    <location>
        <begin position="1"/>
        <end position="61"/>
    </location>
</feature>
<accession>A0AAW5KB13</accession>
<dbReference type="Proteomes" id="UP001205063">
    <property type="component" value="Unassembled WGS sequence"/>
</dbReference>
<evidence type="ECO:0000313" key="2">
    <source>
        <dbReference type="EMBL" id="MCQ4949117.1"/>
    </source>
</evidence>
<sequence length="61" mass="7090">MDREKVREIAGGRGKEENWADRGEGKRQRERWIAGAERPNRQTGRENRRRKADGQNIENGG</sequence>